<dbReference type="AlphaFoldDB" id="T1L3J6"/>
<protein>
    <submittedName>
        <fullName evidence="2">Uncharacterized protein</fullName>
    </submittedName>
</protein>
<feature type="compositionally biased region" description="Polar residues" evidence="1">
    <location>
        <begin position="100"/>
        <end position="129"/>
    </location>
</feature>
<dbReference type="EnsemblMetazoa" id="tetur36g00050.1">
    <property type="protein sequence ID" value="tetur36g00050.1"/>
    <property type="gene ID" value="tetur36g00050"/>
</dbReference>
<reference evidence="2" key="2">
    <citation type="submission" date="2015-06" db="UniProtKB">
        <authorList>
            <consortium name="EnsemblMetazoa"/>
        </authorList>
    </citation>
    <scope>IDENTIFICATION</scope>
</reference>
<dbReference type="HOGENOM" id="CLU_1013106_0_0_1"/>
<keyword evidence="3" id="KW-1185">Reference proteome</keyword>
<evidence type="ECO:0000313" key="3">
    <source>
        <dbReference type="Proteomes" id="UP000015104"/>
    </source>
</evidence>
<sequence length="275" mass="30737">MGVTTRKQNANVTTTIEKVFDGNNNIVVKKTAVRISPPSSPKAYQARHATGLYSPSSHVVPDLANLAINPKKFQNLQKAPPVISTTEGSVTEGLEAEVSATRSSETRGSGLTTDPTVPDNNLLQPIPEQPSNEKTVTICTGELKAFFPVTCDHMAVINKTYYAHLDYDEYYEAAEHLILNNKYPLFQQANVPRGKELKTILLKEEQQTIVRHMNEREVSGKKIKPACVERRNREPKEGKIVPTALLKPKKGEIIINRYFRAVRTFYQTSAKTDFI</sequence>
<proteinExistence type="predicted"/>
<accession>T1L3J6</accession>
<organism evidence="2 3">
    <name type="scientific">Tetranychus urticae</name>
    <name type="common">Two-spotted spider mite</name>
    <dbReference type="NCBI Taxonomy" id="32264"/>
    <lineage>
        <taxon>Eukaryota</taxon>
        <taxon>Metazoa</taxon>
        <taxon>Ecdysozoa</taxon>
        <taxon>Arthropoda</taxon>
        <taxon>Chelicerata</taxon>
        <taxon>Arachnida</taxon>
        <taxon>Acari</taxon>
        <taxon>Acariformes</taxon>
        <taxon>Trombidiformes</taxon>
        <taxon>Prostigmata</taxon>
        <taxon>Eleutherengona</taxon>
        <taxon>Raphignathae</taxon>
        <taxon>Tetranychoidea</taxon>
        <taxon>Tetranychidae</taxon>
        <taxon>Tetranychus</taxon>
    </lineage>
</organism>
<name>T1L3J6_TETUR</name>
<dbReference type="Proteomes" id="UP000015104">
    <property type="component" value="Unassembled WGS sequence"/>
</dbReference>
<reference evidence="3" key="1">
    <citation type="submission" date="2011-08" db="EMBL/GenBank/DDBJ databases">
        <authorList>
            <person name="Rombauts S."/>
        </authorList>
    </citation>
    <scope>NUCLEOTIDE SEQUENCE</scope>
    <source>
        <strain evidence="3">London</strain>
    </source>
</reference>
<feature type="region of interest" description="Disordered" evidence="1">
    <location>
        <begin position="84"/>
        <end position="129"/>
    </location>
</feature>
<evidence type="ECO:0000313" key="2">
    <source>
        <dbReference type="EnsemblMetazoa" id="tetur36g00050.1"/>
    </source>
</evidence>
<evidence type="ECO:0000256" key="1">
    <source>
        <dbReference type="SAM" id="MobiDB-lite"/>
    </source>
</evidence>
<dbReference type="EMBL" id="CAEY01001038">
    <property type="status" value="NOT_ANNOTATED_CDS"/>
    <property type="molecule type" value="Genomic_DNA"/>
</dbReference>